<feature type="domain" description="SusD-like N-terminal" evidence="7">
    <location>
        <begin position="100"/>
        <end position="217"/>
    </location>
</feature>
<dbReference type="Pfam" id="PF07980">
    <property type="entry name" value="SusD_RagB"/>
    <property type="match status" value="1"/>
</dbReference>
<gene>
    <name evidence="8" type="ORF">IC230_03670</name>
</gene>
<evidence type="ECO:0000256" key="4">
    <source>
        <dbReference type="ARBA" id="ARBA00023136"/>
    </source>
</evidence>
<evidence type="ECO:0000256" key="5">
    <source>
        <dbReference type="ARBA" id="ARBA00023237"/>
    </source>
</evidence>
<keyword evidence="9" id="KW-1185">Reference proteome</keyword>
<comment type="subcellular location">
    <subcellularLocation>
        <location evidence="1">Cell outer membrane</location>
    </subcellularLocation>
</comment>
<keyword evidence="3" id="KW-0732">Signal</keyword>
<feature type="domain" description="RagB/SusD" evidence="6">
    <location>
        <begin position="278"/>
        <end position="523"/>
    </location>
</feature>
<sequence length="523" mass="57520">MNFSKYQIIGVLGIAMLLGMAGCSDLDDTVYGKLSATSASSSAVPLDPVSSLQGVYSQLNTIATNQGNTYAMEEHPSDEMMGPTRGTDWDDFGQWRKMHQHTWDPSHPLIIGTWNDLNSGIFRATQTISVATATTQQKAEASFLRAFYMFYLVDMFGQVPFRLVTDDADANPKVFSRKDASNYVISDLRYAYNNLAAGAPNVATKEAAATMLAKMYLNRAVYNQDPGSPAGPFTFAKADMDSSIYFSNAVINTGKFALTAAGKYFDNFHWENDTRSKELIFTIVNTAASQPGNVRNRYYMTLHYNQYVNAWNGFTTLADFYNSFDAKDERRGGTIADLTSPTGLNAGFLVGQQYVVKPGSTTATQVLDRSGKPLQFTPDVNIAYALENKGIRVIKYLPQPGAVDNPANDYVFLRYADVLLMKAEAILRGGTDASGQTAAQIVNNLRATRGVSAASTVDLTTLLAERGHELYWEGWRRNDQIRFGTFLDPVDQRPNKSPATAVLFPIPQQGVDSNPNLKQNAGY</sequence>
<evidence type="ECO:0000259" key="7">
    <source>
        <dbReference type="Pfam" id="PF14322"/>
    </source>
</evidence>
<dbReference type="InterPro" id="IPR012944">
    <property type="entry name" value="SusD_RagB_dom"/>
</dbReference>
<keyword evidence="4" id="KW-0472">Membrane</keyword>
<dbReference type="Proteomes" id="UP000653797">
    <property type="component" value="Unassembled WGS sequence"/>
</dbReference>
<comment type="similarity">
    <text evidence="2">Belongs to the SusD family.</text>
</comment>
<keyword evidence="5" id="KW-0998">Cell outer membrane</keyword>
<evidence type="ECO:0000313" key="8">
    <source>
        <dbReference type="EMBL" id="MBD2751977.1"/>
    </source>
</evidence>
<dbReference type="InterPro" id="IPR011990">
    <property type="entry name" value="TPR-like_helical_dom_sf"/>
</dbReference>
<dbReference type="RefSeq" id="WP_191037597.1">
    <property type="nucleotide sequence ID" value="NZ_JACXAA010000001.1"/>
</dbReference>
<accession>A0A927AYE8</accession>
<dbReference type="EMBL" id="JACXAA010000001">
    <property type="protein sequence ID" value="MBD2751977.1"/>
    <property type="molecule type" value="Genomic_DNA"/>
</dbReference>
<comment type="caution">
    <text evidence="8">The sequence shown here is derived from an EMBL/GenBank/DDBJ whole genome shotgun (WGS) entry which is preliminary data.</text>
</comment>
<name>A0A927AYE8_9BACT</name>
<reference evidence="8" key="1">
    <citation type="submission" date="2020-09" db="EMBL/GenBank/DDBJ databases">
        <authorList>
            <person name="Kim M.K."/>
        </authorList>
    </citation>
    <scope>NUCLEOTIDE SEQUENCE</scope>
    <source>
        <strain evidence="8">BT704</strain>
    </source>
</reference>
<organism evidence="8 9">
    <name type="scientific">Spirosoma validum</name>
    <dbReference type="NCBI Taxonomy" id="2771355"/>
    <lineage>
        <taxon>Bacteria</taxon>
        <taxon>Pseudomonadati</taxon>
        <taxon>Bacteroidota</taxon>
        <taxon>Cytophagia</taxon>
        <taxon>Cytophagales</taxon>
        <taxon>Cytophagaceae</taxon>
        <taxon>Spirosoma</taxon>
    </lineage>
</organism>
<evidence type="ECO:0000256" key="2">
    <source>
        <dbReference type="ARBA" id="ARBA00006275"/>
    </source>
</evidence>
<dbReference type="GO" id="GO:0009279">
    <property type="term" value="C:cell outer membrane"/>
    <property type="evidence" value="ECO:0007669"/>
    <property type="project" value="UniProtKB-SubCell"/>
</dbReference>
<dbReference type="PROSITE" id="PS51257">
    <property type="entry name" value="PROKAR_LIPOPROTEIN"/>
    <property type="match status" value="1"/>
</dbReference>
<protein>
    <submittedName>
        <fullName evidence="8">RagB/SusD family nutrient uptake outer membrane protein</fullName>
    </submittedName>
</protein>
<evidence type="ECO:0000259" key="6">
    <source>
        <dbReference type="Pfam" id="PF07980"/>
    </source>
</evidence>
<evidence type="ECO:0000256" key="3">
    <source>
        <dbReference type="ARBA" id="ARBA00022729"/>
    </source>
</evidence>
<evidence type="ECO:0000256" key="1">
    <source>
        <dbReference type="ARBA" id="ARBA00004442"/>
    </source>
</evidence>
<dbReference type="InterPro" id="IPR033985">
    <property type="entry name" value="SusD-like_N"/>
</dbReference>
<dbReference type="Gene3D" id="1.25.40.390">
    <property type="match status" value="1"/>
</dbReference>
<proteinExistence type="inferred from homology"/>
<dbReference type="Pfam" id="PF14322">
    <property type="entry name" value="SusD-like_3"/>
    <property type="match status" value="1"/>
</dbReference>
<evidence type="ECO:0000313" key="9">
    <source>
        <dbReference type="Proteomes" id="UP000653797"/>
    </source>
</evidence>
<dbReference type="SUPFAM" id="SSF48452">
    <property type="entry name" value="TPR-like"/>
    <property type="match status" value="1"/>
</dbReference>
<dbReference type="AlphaFoldDB" id="A0A927AYE8"/>